<dbReference type="Proteomes" id="UP001602119">
    <property type="component" value="Unassembled WGS sequence"/>
</dbReference>
<dbReference type="RefSeq" id="WP_387344707.1">
    <property type="nucleotide sequence ID" value="NZ_JBIAXI010000017.1"/>
</dbReference>
<proteinExistence type="predicted"/>
<keyword evidence="2" id="KW-1185">Reference proteome</keyword>
<name>A0ABW6VAM2_MICFU</name>
<organism evidence="1 2">
    <name type="scientific">Microtetraspora fusca</name>
    <dbReference type="NCBI Taxonomy" id="1997"/>
    <lineage>
        <taxon>Bacteria</taxon>
        <taxon>Bacillati</taxon>
        <taxon>Actinomycetota</taxon>
        <taxon>Actinomycetes</taxon>
        <taxon>Streptosporangiales</taxon>
        <taxon>Streptosporangiaceae</taxon>
        <taxon>Microtetraspora</taxon>
    </lineage>
</organism>
<sequence>MMARRRAQPGSDLSQPWCDLHDALSEDLRPYVPAADLDDLIPRIITRRISETGWRPPLRTDLEVITDARAARVAGILADGGPGQLWHDLRDGVLEELRPHVQTAVLDDLVARIIVERVASPVRRRGMPSRSRLVRLPLAPLRRATCRVGARRDPGIHGSGAQLATPYRGAVVQPAVPKSDAAPVR</sequence>
<protein>
    <submittedName>
        <fullName evidence="1">Uncharacterized protein</fullName>
    </submittedName>
</protein>
<dbReference type="EMBL" id="JBIAXI010000017">
    <property type="protein sequence ID" value="MFF4776367.1"/>
    <property type="molecule type" value="Genomic_DNA"/>
</dbReference>
<evidence type="ECO:0000313" key="1">
    <source>
        <dbReference type="EMBL" id="MFF4776367.1"/>
    </source>
</evidence>
<reference evidence="1 2" key="1">
    <citation type="submission" date="2024-10" db="EMBL/GenBank/DDBJ databases">
        <title>The Natural Products Discovery Center: Release of the First 8490 Sequenced Strains for Exploring Actinobacteria Biosynthetic Diversity.</title>
        <authorList>
            <person name="Kalkreuter E."/>
            <person name="Kautsar S.A."/>
            <person name="Yang D."/>
            <person name="Bader C.D."/>
            <person name="Teijaro C.N."/>
            <person name="Fluegel L."/>
            <person name="Davis C.M."/>
            <person name="Simpson J.R."/>
            <person name="Lauterbach L."/>
            <person name="Steele A.D."/>
            <person name="Gui C."/>
            <person name="Meng S."/>
            <person name="Li G."/>
            <person name="Viehrig K."/>
            <person name="Ye F."/>
            <person name="Su P."/>
            <person name="Kiefer A.F."/>
            <person name="Nichols A."/>
            <person name="Cepeda A.J."/>
            <person name="Yan W."/>
            <person name="Fan B."/>
            <person name="Jiang Y."/>
            <person name="Adhikari A."/>
            <person name="Zheng C.-J."/>
            <person name="Schuster L."/>
            <person name="Cowan T.M."/>
            <person name="Smanski M.J."/>
            <person name="Chevrette M.G."/>
            <person name="De Carvalho L.P.S."/>
            <person name="Shen B."/>
        </authorList>
    </citation>
    <scope>NUCLEOTIDE SEQUENCE [LARGE SCALE GENOMIC DNA]</scope>
    <source>
        <strain evidence="1 2">NPDC001281</strain>
    </source>
</reference>
<evidence type="ECO:0000313" key="2">
    <source>
        <dbReference type="Proteomes" id="UP001602119"/>
    </source>
</evidence>
<accession>A0ABW6VAM2</accession>
<comment type="caution">
    <text evidence="1">The sequence shown here is derived from an EMBL/GenBank/DDBJ whole genome shotgun (WGS) entry which is preliminary data.</text>
</comment>
<gene>
    <name evidence="1" type="ORF">ACFY05_26250</name>
</gene>